<gene>
    <name evidence="3" type="ORF">RB653_007889</name>
</gene>
<proteinExistence type="inferred from homology"/>
<name>A0AAN7TX96_9MYCE</name>
<dbReference type="FunFam" id="1.10.287.370:FF:000002">
    <property type="entry name" value="Prefoldin subunit 2"/>
    <property type="match status" value="1"/>
</dbReference>
<organism evidence="3 4">
    <name type="scientific">Dictyostelium firmibasis</name>
    <dbReference type="NCBI Taxonomy" id="79012"/>
    <lineage>
        <taxon>Eukaryota</taxon>
        <taxon>Amoebozoa</taxon>
        <taxon>Evosea</taxon>
        <taxon>Eumycetozoa</taxon>
        <taxon>Dictyostelia</taxon>
        <taxon>Dictyosteliales</taxon>
        <taxon>Dictyosteliaceae</taxon>
        <taxon>Dictyostelium</taxon>
    </lineage>
</organism>
<evidence type="ECO:0000313" key="3">
    <source>
        <dbReference type="EMBL" id="KAK5576745.1"/>
    </source>
</evidence>
<dbReference type="InterPro" id="IPR027235">
    <property type="entry name" value="PFD2"/>
</dbReference>
<dbReference type="GO" id="GO:0051082">
    <property type="term" value="F:unfolded protein binding"/>
    <property type="evidence" value="ECO:0007669"/>
    <property type="project" value="InterPro"/>
</dbReference>
<evidence type="ECO:0000313" key="4">
    <source>
        <dbReference type="Proteomes" id="UP001344447"/>
    </source>
</evidence>
<evidence type="ECO:0000256" key="2">
    <source>
        <dbReference type="ARBA" id="ARBA00023186"/>
    </source>
</evidence>
<dbReference type="SUPFAM" id="SSF46579">
    <property type="entry name" value="Prefoldin"/>
    <property type="match status" value="1"/>
</dbReference>
<reference evidence="3 4" key="1">
    <citation type="submission" date="2023-11" db="EMBL/GenBank/DDBJ databases">
        <title>Dfirmibasis_genome.</title>
        <authorList>
            <person name="Edelbroek B."/>
            <person name="Kjellin J."/>
            <person name="Jerlstrom-Hultqvist J."/>
            <person name="Soderbom F."/>
        </authorList>
    </citation>
    <scope>NUCLEOTIDE SEQUENCE [LARGE SCALE GENOMIC DNA]</scope>
    <source>
        <strain evidence="3 4">TNS-C-14</strain>
    </source>
</reference>
<keyword evidence="2" id="KW-0143">Chaperone</keyword>
<dbReference type="AlphaFoldDB" id="A0AAN7TX96"/>
<dbReference type="InterPro" id="IPR009053">
    <property type="entry name" value="Prefoldin"/>
</dbReference>
<keyword evidence="4" id="KW-1185">Reference proteome</keyword>
<dbReference type="PANTHER" id="PTHR13303">
    <property type="entry name" value="PREFOLDIN SUBUNIT 2"/>
    <property type="match status" value="1"/>
</dbReference>
<dbReference type="CDD" id="cd23163">
    <property type="entry name" value="Prefoldin_2"/>
    <property type="match status" value="1"/>
</dbReference>
<sequence length="118" mass="13644">MSQTQPKQQLTENQIVEHYKDLKAQQQQVISRISEFESDIGEYSLVINAIQNLEPNRKCFRMVGGVLVERTVGDVLPQIKQNRDGIREVIKKLDENLQVKSKELNDFVALYKIKITSQ</sequence>
<dbReference type="Gene3D" id="1.10.287.370">
    <property type="match status" value="1"/>
</dbReference>
<dbReference type="Pfam" id="PF01920">
    <property type="entry name" value="Prefoldin_2"/>
    <property type="match status" value="1"/>
</dbReference>
<dbReference type="Proteomes" id="UP001344447">
    <property type="component" value="Unassembled WGS sequence"/>
</dbReference>
<accession>A0AAN7TX96</accession>
<dbReference type="GO" id="GO:0016272">
    <property type="term" value="C:prefoldin complex"/>
    <property type="evidence" value="ECO:0007669"/>
    <property type="project" value="InterPro"/>
</dbReference>
<protein>
    <recommendedName>
        <fullName evidence="5">Prefoldin subunit 2</fullName>
    </recommendedName>
</protein>
<comment type="caution">
    <text evidence="3">The sequence shown here is derived from an EMBL/GenBank/DDBJ whole genome shotgun (WGS) entry which is preliminary data.</text>
</comment>
<dbReference type="EMBL" id="JAVFKY010000005">
    <property type="protein sequence ID" value="KAK5576745.1"/>
    <property type="molecule type" value="Genomic_DNA"/>
</dbReference>
<dbReference type="InterPro" id="IPR002777">
    <property type="entry name" value="PFD_beta-like"/>
</dbReference>
<comment type="similarity">
    <text evidence="1">Belongs to the prefoldin subunit beta family.</text>
</comment>
<dbReference type="GO" id="GO:0006457">
    <property type="term" value="P:protein folding"/>
    <property type="evidence" value="ECO:0007669"/>
    <property type="project" value="InterPro"/>
</dbReference>
<evidence type="ECO:0008006" key="5">
    <source>
        <dbReference type="Google" id="ProtNLM"/>
    </source>
</evidence>
<evidence type="ECO:0000256" key="1">
    <source>
        <dbReference type="ARBA" id="ARBA00008045"/>
    </source>
</evidence>